<dbReference type="InterPro" id="IPR020846">
    <property type="entry name" value="MFS_dom"/>
</dbReference>
<dbReference type="KEGG" id="rsb:RS694_03430"/>
<evidence type="ECO:0000256" key="2">
    <source>
        <dbReference type="ARBA" id="ARBA00022989"/>
    </source>
</evidence>
<keyword evidence="1 4" id="KW-0812">Transmembrane</keyword>
<dbReference type="AlphaFoldDB" id="A0A1P8K6R7"/>
<evidence type="ECO:0000256" key="3">
    <source>
        <dbReference type="ARBA" id="ARBA00023136"/>
    </source>
</evidence>
<evidence type="ECO:0000256" key="1">
    <source>
        <dbReference type="ARBA" id="ARBA00022692"/>
    </source>
</evidence>
<dbReference type="RefSeq" id="WP_029706230.1">
    <property type="nucleotide sequence ID" value="NZ_CP019239.1"/>
</dbReference>
<name>A0A1P8K6R7_9BURK</name>
<dbReference type="SUPFAM" id="SSF103473">
    <property type="entry name" value="MFS general substrate transporter"/>
    <property type="match status" value="1"/>
</dbReference>
<dbReference type="InterPro" id="IPR011701">
    <property type="entry name" value="MFS"/>
</dbReference>
<dbReference type="EMBL" id="CP019239">
    <property type="protein sequence ID" value="APW41694.1"/>
    <property type="molecule type" value="Genomic_DNA"/>
</dbReference>
<dbReference type="PANTHER" id="PTHR23521:SF3">
    <property type="entry name" value="MFS TRANSPORTER"/>
    <property type="match status" value="1"/>
</dbReference>
<gene>
    <name evidence="6" type="ORF">RS694_03430</name>
</gene>
<dbReference type="STRING" id="1484693.RS694_03430"/>
<feature type="transmembrane region" description="Helical" evidence="4">
    <location>
        <begin position="306"/>
        <end position="325"/>
    </location>
</feature>
<dbReference type="PANTHER" id="PTHR23521">
    <property type="entry name" value="TRANSPORTER MFS SUPERFAMILY"/>
    <property type="match status" value="1"/>
</dbReference>
<dbReference type="Proteomes" id="UP000186110">
    <property type="component" value="Chromosome"/>
</dbReference>
<dbReference type="GO" id="GO:0005886">
    <property type="term" value="C:plasma membrane"/>
    <property type="evidence" value="ECO:0007669"/>
    <property type="project" value="TreeGrafter"/>
</dbReference>
<dbReference type="eggNOG" id="COG2814">
    <property type="taxonomic scope" value="Bacteria"/>
</dbReference>
<feature type="transmembrane region" description="Helical" evidence="4">
    <location>
        <begin position="370"/>
        <end position="388"/>
    </location>
</feature>
<feature type="transmembrane region" description="Helical" evidence="4">
    <location>
        <begin position="12"/>
        <end position="38"/>
    </location>
</feature>
<feature type="transmembrane region" description="Helical" evidence="4">
    <location>
        <begin position="337"/>
        <end position="364"/>
    </location>
</feature>
<feature type="transmembrane region" description="Helical" evidence="4">
    <location>
        <begin position="50"/>
        <end position="69"/>
    </location>
</feature>
<feature type="transmembrane region" description="Helical" evidence="4">
    <location>
        <begin position="167"/>
        <end position="185"/>
    </location>
</feature>
<evidence type="ECO:0000313" key="6">
    <source>
        <dbReference type="EMBL" id="APW41694.1"/>
    </source>
</evidence>
<accession>A0A1P8K6R7</accession>
<dbReference type="InterPro" id="IPR036259">
    <property type="entry name" value="MFS_trans_sf"/>
</dbReference>
<dbReference type="Pfam" id="PF07690">
    <property type="entry name" value="MFS_1"/>
    <property type="match status" value="1"/>
</dbReference>
<feature type="transmembrane region" description="Helical" evidence="4">
    <location>
        <begin position="281"/>
        <end position="300"/>
    </location>
</feature>
<dbReference type="CDD" id="cd17477">
    <property type="entry name" value="MFS_YcaD_like"/>
    <property type="match status" value="1"/>
</dbReference>
<keyword evidence="7" id="KW-1185">Reference proteome</keyword>
<feature type="domain" description="Major facilitator superfamily (MFS) profile" evidence="5">
    <location>
        <begin position="15"/>
        <end position="392"/>
    </location>
</feature>
<proteinExistence type="predicted"/>
<feature type="transmembrane region" description="Helical" evidence="4">
    <location>
        <begin position="81"/>
        <end position="98"/>
    </location>
</feature>
<protein>
    <submittedName>
        <fullName evidence="6">MFS transporter</fullName>
    </submittedName>
</protein>
<dbReference type="PROSITE" id="PS50850">
    <property type="entry name" value="MFS"/>
    <property type="match status" value="1"/>
</dbReference>
<dbReference type="GO" id="GO:0022857">
    <property type="term" value="F:transmembrane transporter activity"/>
    <property type="evidence" value="ECO:0007669"/>
    <property type="project" value="InterPro"/>
</dbReference>
<organism evidence="6 7">
    <name type="scientific">Rhodoferax saidenbachensis</name>
    <dbReference type="NCBI Taxonomy" id="1484693"/>
    <lineage>
        <taxon>Bacteria</taxon>
        <taxon>Pseudomonadati</taxon>
        <taxon>Pseudomonadota</taxon>
        <taxon>Betaproteobacteria</taxon>
        <taxon>Burkholderiales</taxon>
        <taxon>Comamonadaceae</taxon>
        <taxon>Rhodoferax</taxon>
    </lineage>
</organism>
<evidence type="ECO:0000256" key="4">
    <source>
        <dbReference type="SAM" id="Phobius"/>
    </source>
</evidence>
<feature type="transmembrane region" description="Helical" evidence="4">
    <location>
        <begin position="245"/>
        <end position="269"/>
    </location>
</feature>
<evidence type="ECO:0000259" key="5">
    <source>
        <dbReference type="PROSITE" id="PS50850"/>
    </source>
</evidence>
<evidence type="ECO:0000313" key="7">
    <source>
        <dbReference type="Proteomes" id="UP000186110"/>
    </source>
</evidence>
<reference evidence="6 7" key="1">
    <citation type="submission" date="2017-01" db="EMBL/GenBank/DDBJ databases">
        <authorList>
            <person name="Mah S.A."/>
            <person name="Swanson W.J."/>
            <person name="Moy G.W."/>
            <person name="Vacquier V.D."/>
        </authorList>
    </citation>
    <scope>NUCLEOTIDE SEQUENCE [LARGE SCALE GENOMIC DNA]</scope>
    <source>
        <strain evidence="6 7">DSM 22694</strain>
    </source>
</reference>
<dbReference type="InterPro" id="IPR047200">
    <property type="entry name" value="MFS_YcaD-like"/>
</dbReference>
<dbReference type="Gene3D" id="1.20.1250.20">
    <property type="entry name" value="MFS general substrate transporter like domains"/>
    <property type="match status" value="2"/>
</dbReference>
<keyword evidence="2 4" id="KW-1133">Transmembrane helix</keyword>
<sequence length="396" mass="41340">MSTANTTPPAGAQLGLVSIFGSTFVELVGYFILSPLLLLKLKGADVSTTVAGLFAASGWLGIFIMTPFASSVTTRLGRRPCLWLAGVILTLAAVLYTFTNQLWIWFALNLASGVAMALRWVLAEALIAEFSPAGQRGRYVGIFQTLVSLTFITGPACLVWLGADQPHTLWVVIGCTVVGLIWTLFIPKLPPAADADTAHVGLPGLWRALLAHPIIMLAGFVGGFFETGVTSILPLYGLALGLGAGTAALLVSASGLGGVLIMFPAGMVADRFDNQAQGRRTLMVVFASITLLATCVLPFVANIVWLAWPIVFLWGGAGGTLYTIAMTDIGAREKGITLVNSTAVLVLTYTLGGLVASGISGALIDWSPTVAFPAVLIAVAAIGLVALVRSRRAANI</sequence>
<keyword evidence="3 4" id="KW-0472">Membrane</keyword>
<feature type="transmembrane region" description="Helical" evidence="4">
    <location>
        <begin position="139"/>
        <end position="161"/>
    </location>
</feature>